<keyword evidence="3" id="KW-0255">Endonuclease</keyword>
<dbReference type="SUPFAM" id="SSF52540">
    <property type="entry name" value="P-loop containing nucleoside triphosphate hydrolases"/>
    <property type="match status" value="1"/>
</dbReference>
<dbReference type="Pfam" id="PF13175">
    <property type="entry name" value="AAA_15"/>
    <property type="match status" value="2"/>
</dbReference>
<feature type="domain" description="Endonuclease GajA/Old nuclease/RecF-like AAA" evidence="1">
    <location>
        <begin position="6"/>
        <end position="240"/>
    </location>
</feature>
<dbReference type="InterPro" id="IPR027417">
    <property type="entry name" value="P-loop_NTPase"/>
</dbReference>
<evidence type="ECO:0000313" key="4">
    <source>
        <dbReference type="Proteomes" id="UP000184010"/>
    </source>
</evidence>
<evidence type="ECO:0000259" key="1">
    <source>
        <dbReference type="Pfam" id="PF13175"/>
    </source>
</evidence>
<feature type="domain" description="OLD protein-like TOPRIM" evidence="2">
    <location>
        <begin position="435"/>
        <end position="497"/>
    </location>
</feature>
<dbReference type="PANTHER" id="PTHR43581">
    <property type="entry name" value="ATP/GTP PHOSPHATASE"/>
    <property type="match status" value="1"/>
</dbReference>
<feature type="domain" description="Endonuclease GajA/Old nuclease/RecF-like AAA" evidence="1">
    <location>
        <begin position="338"/>
        <end position="384"/>
    </location>
</feature>
<dbReference type="Proteomes" id="UP000184010">
    <property type="component" value="Unassembled WGS sequence"/>
</dbReference>
<keyword evidence="3" id="KW-0540">Nuclease</keyword>
<dbReference type="RefSeq" id="WP_072770871.1">
    <property type="nucleotide sequence ID" value="NZ_FRDN01000003.1"/>
</dbReference>
<keyword evidence="3" id="KW-0378">Hydrolase</keyword>
<dbReference type="InterPro" id="IPR051396">
    <property type="entry name" value="Bact_Antivir_Def_Nuclease"/>
</dbReference>
<dbReference type="Pfam" id="PF20469">
    <property type="entry name" value="OLD-like_TOPRIM"/>
    <property type="match status" value="1"/>
</dbReference>
<dbReference type="EMBL" id="FRDN01000003">
    <property type="protein sequence ID" value="SHN50687.1"/>
    <property type="molecule type" value="Genomic_DNA"/>
</dbReference>
<dbReference type="GO" id="GO:0004519">
    <property type="term" value="F:endonuclease activity"/>
    <property type="evidence" value="ECO:0007669"/>
    <property type="project" value="UniProtKB-KW"/>
</dbReference>
<protein>
    <submittedName>
        <fullName evidence="3">Putative ATP-dependent endonuclease of the OLD family</fullName>
    </submittedName>
</protein>
<dbReference type="STRING" id="1121395.SAMN02745215_00213"/>
<proteinExistence type="predicted"/>
<dbReference type="InterPro" id="IPR041685">
    <property type="entry name" value="AAA_GajA/Old/RecF-like"/>
</dbReference>
<evidence type="ECO:0000259" key="2">
    <source>
        <dbReference type="Pfam" id="PF20469"/>
    </source>
</evidence>
<dbReference type="Gene3D" id="3.40.50.300">
    <property type="entry name" value="P-loop containing nucleotide triphosphate hydrolases"/>
    <property type="match status" value="1"/>
</dbReference>
<reference evidence="4" key="1">
    <citation type="submission" date="2016-12" db="EMBL/GenBank/DDBJ databases">
        <authorList>
            <person name="Varghese N."/>
            <person name="Submissions S."/>
        </authorList>
    </citation>
    <scope>NUCLEOTIDE SEQUENCE [LARGE SCALE GENOMIC DNA]</scope>
    <source>
        <strain evidence="4">DSM 11544</strain>
    </source>
</reference>
<dbReference type="CDD" id="cd01026">
    <property type="entry name" value="TOPRIM_OLD"/>
    <property type="match status" value="1"/>
</dbReference>
<dbReference type="AlphaFoldDB" id="A0A1M7RWD9"/>
<gene>
    <name evidence="3" type="ORF">SAMN02745215_00213</name>
</gene>
<dbReference type="PANTHER" id="PTHR43581:SF4">
    <property type="entry name" value="ATP_GTP PHOSPHATASE"/>
    <property type="match status" value="1"/>
</dbReference>
<organism evidence="3 4">
    <name type="scientific">Desulfitobacterium chlororespirans DSM 11544</name>
    <dbReference type="NCBI Taxonomy" id="1121395"/>
    <lineage>
        <taxon>Bacteria</taxon>
        <taxon>Bacillati</taxon>
        <taxon>Bacillota</taxon>
        <taxon>Clostridia</taxon>
        <taxon>Eubacteriales</taxon>
        <taxon>Desulfitobacteriaceae</taxon>
        <taxon>Desulfitobacterium</taxon>
    </lineage>
</organism>
<sequence>MNQPQICKIHIKNYRNFSSVGFDLSDRQIIIGENNVGKSNLLRAMQLILDPSLSDEDRRLEESDFFDGLESPMENNQEILIELYIDNYSHIKNVLCQLSDATVDLDGRKVLKLSYKFFPQEDASGKVNYTYIIYKGDDETDFFTHEDRKYLNMRVIKAIRDVEAEMRNSRTSPLTRIIKQKYDISKEDLIEISEALKSSGANMLNLPEVNDLQTKISKLFNSIISYSEDEFGISLRTMDIDASRLLYALRPLIDKRESGNTSLGINNVLYITLTLLLIQDDTIKTYLSPTLYKKLTEQDGDEIVQRYYQGDDQTGYHLTCDLKDVDSQLYNFLYEHNSNTNGVTILAIEEPEAHLHPIFQRLLYKYVVLEANASLIITTHSTHISSVAPIKSIIHLVGNAFGTEVYTTANLDLPDKEISDLERYIDVKRGEIYLAKGIIFVEGIAEEYLVPSFAKLLGCDLDRLGVVVCNINSTNFWPYKQFADLLGIPNVIITDGDYYHIVNGEKVFGDLSDKTHANFGYYGNERMEELYELFMDEDEFARFAEFDTTQQDKELNKHGIFVGIYTFETDIFNEIDEESDRTIICSAFNELTEGGKQQKDNFKANLVSKDYKKCLAQIESSHSNVGKGRFSQRLASVCTKTMVPDYVKAAIEYICIEVRGELDE</sequence>
<dbReference type="InterPro" id="IPR034139">
    <property type="entry name" value="TOPRIM_OLD"/>
</dbReference>
<keyword evidence="4" id="KW-1185">Reference proteome</keyword>
<name>A0A1M7RWD9_9FIRM</name>
<accession>A0A1M7RWD9</accession>
<evidence type="ECO:0000313" key="3">
    <source>
        <dbReference type="EMBL" id="SHN50687.1"/>
    </source>
</evidence>